<evidence type="ECO:0000259" key="7">
    <source>
        <dbReference type="Pfam" id="PF04542"/>
    </source>
</evidence>
<dbReference type="NCBIfam" id="TIGR02937">
    <property type="entry name" value="sigma70-ECF"/>
    <property type="match status" value="1"/>
</dbReference>
<proteinExistence type="inferred from homology"/>
<dbReference type="SUPFAM" id="SSF88659">
    <property type="entry name" value="Sigma3 and sigma4 domains of RNA polymerase sigma factors"/>
    <property type="match status" value="1"/>
</dbReference>
<evidence type="ECO:0000259" key="8">
    <source>
        <dbReference type="Pfam" id="PF08281"/>
    </source>
</evidence>
<dbReference type="EMBL" id="CP060828">
    <property type="protein sequence ID" value="QNP76088.1"/>
    <property type="molecule type" value="Genomic_DNA"/>
</dbReference>
<dbReference type="Pfam" id="PF04542">
    <property type="entry name" value="Sigma70_r2"/>
    <property type="match status" value="1"/>
</dbReference>
<dbReference type="GO" id="GO:0006352">
    <property type="term" value="P:DNA-templated transcription initiation"/>
    <property type="evidence" value="ECO:0007669"/>
    <property type="project" value="InterPro"/>
</dbReference>
<dbReference type="Proteomes" id="UP000516052">
    <property type="component" value="Chromosome"/>
</dbReference>
<feature type="region of interest" description="Disordered" evidence="6">
    <location>
        <begin position="154"/>
        <end position="176"/>
    </location>
</feature>
<dbReference type="AlphaFoldDB" id="A0A7H0ITH2"/>
<dbReference type="SUPFAM" id="SSF54427">
    <property type="entry name" value="NTF2-like"/>
    <property type="match status" value="1"/>
</dbReference>
<dbReference type="InterPro" id="IPR014284">
    <property type="entry name" value="RNA_pol_sigma-70_dom"/>
</dbReference>
<comment type="subunit">
    <text evidence="2">Interacts transiently with the RNA polymerase catalytic core formed by RpoA, RpoB, RpoC and RpoZ (2 alpha, 1 beta, 1 beta' and 1 omega subunit) to form the RNA polymerase holoenzyme that can initiate transcription.</text>
</comment>
<dbReference type="Gene3D" id="1.10.10.10">
    <property type="entry name" value="Winged helix-like DNA-binding domain superfamily/Winged helix DNA-binding domain"/>
    <property type="match status" value="1"/>
</dbReference>
<name>A0A7H0ITH2_9ACTN</name>
<evidence type="ECO:0000256" key="3">
    <source>
        <dbReference type="ARBA" id="ARBA00023015"/>
    </source>
</evidence>
<dbReference type="InterPro" id="IPR013324">
    <property type="entry name" value="RNA_pol_sigma_r3/r4-like"/>
</dbReference>
<feature type="domain" description="RNA polymerase sigma-70 region 2" evidence="7">
    <location>
        <begin position="9"/>
        <end position="74"/>
    </location>
</feature>
<evidence type="ECO:0000256" key="2">
    <source>
        <dbReference type="ARBA" id="ARBA00011344"/>
    </source>
</evidence>
<evidence type="ECO:0000256" key="6">
    <source>
        <dbReference type="SAM" id="MobiDB-lite"/>
    </source>
</evidence>
<dbReference type="InterPro" id="IPR032710">
    <property type="entry name" value="NTF2-like_dom_sf"/>
</dbReference>
<dbReference type="GO" id="GO:0003677">
    <property type="term" value="F:DNA binding"/>
    <property type="evidence" value="ECO:0007669"/>
    <property type="project" value="InterPro"/>
</dbReference>
<dbReference type="Gene3D" id="3.10.450.50">
    <property type="match status" value="1"/>
</dbReference>
<dbReference type="PANTHER" id="PTHR30173:SF43">
    <property type="entry name" value="ECF RNA POLYMERASE SIGMA FACTOR SIGI-RELATED"/>
    <property type="match status" value="1"/>
</dbReference>
<keyword evidence="4" id="KW-0731">Sigma factor</keyword>
<dbReference type="InterPro" id="IPR013249">
    <property type="entry name" value="RNA_pol_sigma70_r4_t2"/>
</dbReference>
<dbReference type="SUPFAM" id="SSF88946">
    <property type="entry name" value="Sigma2 domain of RNA polymerase sigma factors"/>
    <property type="match status" value="1"/>
</dbReference>
<dbReference type="Gene3D" id="1.10.1740.10">
    <property type="match status" value="1"/>
</dbReference>
<dbReference type="InterPro" id="IPR036388">
    <property type="entry name" value="WH-like_DNA-bd_sf"/>
</dbReference>
<reference evidence="9 10" key="1">
    <citation type="submission" date="2020-08" db="EMBL/GenBank/DDBJ databases">
        <title>A novel species.</title>
        <authorList>
            <person name="Gao J."/>
        </authorList>
    </citation>
    <scope>NUCLEOTIDE SEQUENCE [LARGE SCALE GENOMIC DNA]</scope>
    <source>
        <strain evidence="9 10">CRXT-G-22</strain>
    </source>
</reference>
<evidence type="ECO:0000256" key="5">
    <source>
        <dbReference type="ARBA" id="ARBA00023163"/>
    </source>
</evidence>
<dbReference type="InterPro" id="IPR052704">
    <property type="entry name" value="ECF_Sigma-70_Domain"/>
</dbReference>
<organism evidence="9 10">
    <name type="scientific">Streptomyces roseirectus</name>
    <dbReference type="NCBI Taxonomy" id="2768066"/>
    <lineage>
        <taxon>Bacteria</taxon>
        <taxon>Bacillati</taxon>
        <taxon>Actinomycetota</taxon>
        <taxon>Actinomycetes</taxon>
        <taxon>Kitasatosporales</taxon>
        <taxon>Streptomycetaceae</taxon>
        <taxon>Streptomyces</taxon>
    </lineage>
</organism>
<keyword evidence="10" id="KW-1185">Reference proteome</keyword>
<evidence type="ECO:0000256" key="1">
    <source>
        <dbReference type="ARBA" id="ARBA00010641"/>
    </source>
</evidence>
<evidence type="ECO:0000313" key="10">
    <source>
        <dbReference type="Proteomes" id="UP000516052"/>
    </source>
</evidence>
<evidence type="ECO:0000256" key="4">
    <source>
        <dbReference type="ARBA" id="ARBA00023082"/>
    </source>
</evidence>
<keyword evidence="5" id="KW-0804">Transcription</keyword>
<dbReference type="InterPro" id="IPR007627">
    <property type="entry name" value="RNA_pol_sigma70_r2"/>
</dbReference>
<feature type="domain" description="RNA polymerase sigma factor 70 region 4 type 2" evidence="8">
    <location>
        <begin position="117"/>
        <end position="163"/>
    </location>
</feature>
<evidence type="ECO:0000313" key="9">
    <source>
        <dbReference type="EMBL" id="QNP76088.1"/>
    </source>
</evidence>
<sequence>MTEALAARFEEHRPHLRAVAYRMLGSLTEAEDAVQETWLRLARQDPAGIREIRSLAAWLTTVTSRICLDLLNARTARGEQPIDETFVPDPVITPLTSTDPEAEAVRTDSVGLALLIVLETLDPAERVAFVLHDLFAVPFDDIAEIVERTPATTRQLASRARRKVQDATPAPPDPARQRRAVEAFLTAARAGDFDALLTVLDPDVVLRADAGALAHGPAASKLVRGAARVAGQALLFREFAPLGRLALIGGEVGVVHVADGRVRSVMGVSVVDDRIVALHILADPGRLAALRLPEEVVR</sequence>
<dbReference type="Pfam" id="PF08281">
    <property type="entry name" value="Sigma70_r4_2"/>
    <property type="match status" value="1"/>
</dbReference>
<protein>
    <submittedName>
        <fullName evidence="9">Sigma-70 family RNA polymerase sigma factor</fullName>
    </submittedName>
</protein>
<dbReference type="PANTHER" id="PTHR30173">
    <property type="entry name" value="SIGMA 19 FACTOR"/>
    <property type="match status" value="1"/>
</dbReference>
<accession>A0A7H0ITH2</accession>
<keyword evidence="3" id="KW-0805">Transcription regulation</keyword>
<dbReference type="GO" id="GO:0016987">
    <property type="term" value="F:sigma factor activity"/>
    <property type="evidence" value="ECO:0007669"/>
    <property type="project" value="UniProtKB-KW"/>
</dbReference>
<dbReference type="KEGG" id="sroi:IAG44_36625"/>
<gene>
    <name evidence="9" type="ORF">IAG44_36625</name>
</gene>
<dbReference type="InterPro" id="IPR013325">
    <property type="entry name" value="RNA_pol_sigma_r2"/>
</dbReference>
<comment type="similarity">
    <text evidence="1">Belongs to the sigma-70 factor family. ECF subfamily.</text>
</comment>